<feature type="transmembrane region" description="Helical" evidence="7">
    <location>
        <begin position="46"/>
        <end position="64"/>
    </location>
</feature>
<dbReference type="GO" id="GO:0022857">
    <property type="term" value="F:transmembrane transporter activity"/>
    <property type="evidence" value="ECO:0007669"/>
    <property type="project" value="UniProtKB-ARBA"/>
</dbReference>
<dbReference type="InterPro" id="IPR004680">
    <property type="entry name" value="Cit_transptr-like_dom"/>
</dbReference>
<organism evidence="9 10">
    <name type="scientific">Desulfitobacterium hafniense</name>
    <name type="common">Desulfitobacterium frappieri</name>
    <dbReference type="NCBI Taxonomy" id="49338"/>
    <lineage>
        <taxon>Bacteria</taxon>
        <taxon>Bacillati</taxon>
        <taxon>Bacillota</taxon>
        <taxon>Clostridia</taxon>
        <taxon>Eubacteriales</taxon>
        <taxon>Desulfitobacteriaceae</taxon>
        <taxon>Desulfitobacterium</taxon>
    </lineage>
</organism>
<feature type="transmembrane region" description="Helical" evidence="7">
    <location>
        <begin position="122"/>
        <end position="150"/>
    </location>
</feature>
<evidence type="ECO:0000256" key="3">
    <source>
        <dbReference type="ARBA" id="ARBA00022448"/>
    </source>
</evidence>
<feature type="transmembrane region" description="Helical" evidence="7">
    <location>
        <begin position="325"/>
        <end position="348"/>
    </location>
</feature>
<evidence type="ECO:0000313" key="9">
    <source>
        <dbReference type="EMBL" id="KTE89191.1"/>
    </source>
</evidence>
<evidence type="ECO:0000256" key="1">
    <source>
        <dbReference type="ARBA" id="ARBA00004141"/>
    </source>
</evidence>
<comment type="similarity">
    <text evidence="2">Belongs to the SLC13A/DASS transporter (TC 2.A.47) family. NADC subfamily.</text>
</comment>
<keyword evidence="5 7" id="KW-1133">Transmembrane helix</keyword>
<dbReference type="PANTHER" id="PTHR10283">
    <property type="entry name" value="SOLUTE CARRIER FAMILY 13 MEMBER"/>
    <property type="match status" value="1"/>
</dbReference>
<protein>
    <submittedName>
        <fullName evidence="9">Citrate transporter</fullName>
    </submittedName>
</protein>
<dbReference type="Proteomes" id="UP000054623">
    <property type="component" value="Unassembled WGS sequence"/>
</dbReference>
<feature type="domain" description="Citrate transporter-like" evidence="8">
    <location>
        <begin position="89"/>
        <end position="458"/>
    </location>
</feature>
<proteinExistence type="inferred from homology"/>
<feature type="transmembrane region" description="Helical" evidence="7">
    <location>
        <begin position="93"/>
        <end position="110"/>
    </location>
</feature>
<dbReference type="Pfam" id="PF03600">
    <property type="entry name" value="CitMHS"/>
    <property type="match status" value="1"/>
</dbReference>
<reference evidence="9 10" key="1">
    <citation type="submission" date="2015-12" db="EMBL/GenBank/DDBJ databases">
        <title>Draft Genome Sequence of Desulfitobacterium hafniense Strain DH, a Sulfate-reducing Bacterium Isolated from Paddy Soils.</title>
        <authorList>
            <person name="Bao P."/>
            <person name="Zhang X."/>
            <person name="Li G."/>
        </authorList>
    </citation>
    <scope>NUCLEOTIDE SEQUENCE [LARGE SCALE GENOMIC DNA]</scope>
    <source>
        <strain evidence="9 10">DH</strain>
    </source>
</reference>
<feature type="transmembrane region" description="Helical" evidence="7">
    <location>
        <begin position="454"/>
        <end position="477"/>
    </location>
</feature>
<evidence type="ECO:0000256" key="5">
    <source>
        <dbReference type="ARBA" id="ARBA00022989"/>
    </source>
</evidence>
<keyword evidence="6 7" id="KW-0472">Membrane</keyword>
<evidence type="ECO:0000256" key="4">
    <source>
        <dbReference type="ARBA" id="ARBA00022692"/>
    </source>
</evidence>
<keyword evidence="4 7" id="KW-0812">Transmembrane</keyword>
<evidence type="ECO:0000313" key="10">
    <source>
        <dbReference type="Proteomes" id="UP000054623"/>
    </source>
</evidence>
<feature type="transmembrane region" description="Helical" evidence="7">
    <location>
        <begin position="208"/>
        <end position="227"/>
    </location>
</feature>
<evidence type="ECO:0000256" key="2">
    <source>
        <dbReference type="ARBA" id="ARBA00006772"/>
    </source>
</evidence>
<gene>
    <name evidence="9" type="ORF">AT727_14290</name>
</gene>
<name>A0A0W1JBI0_DESHA</name>
<feature type="transmembrane region" description="Helical" evidence="7">
    <location>
        <begin position="368"/>
        <end position="387"/>
    </location>
</feature>
<sequence length="516" mass="56707">MLLFKIESDYNHILIQEVDTMAVKQTEDSLTPHPLVTPQPGMDKELIKVLFFFVIAGLGWILPAPAPITPIGMKVFFVFIATVYGWTISEKVWPSLFACLAFPLTGVATMKEFVAMGWGSDVFYFMVLAFVLVKFLEEAGVSQFLASWLMSRKALQGHPWRLIFMILFTAYLVCSLVNIFIGMLLVWQIVYTMTDTIRQKPYDKFPTLMVFGIAVMGGLSLCAMPWGGNAIVNLGVYANLMGEPGNMIRYMAFSLPVGIISIFAYLLLCKYVFKLDITSLKKLTSDLINPEDLKVTPIKKIALVSLGAFIVLLLLPSILPKGNAFANLLNHMGVVGVIVLVFGVLSLIKSNGQNIFNFAALATKGVPWNMVAMVLVILAIGGCLMNPKTGVNEFLQLNVAPILTSLSPLMFVVVITLITVVLTNFMINMVVVALFLPVVISMSGTLGINPEQVSYLVMVASSFAILTPAASAASAILFPNAKWIRPKDIYQYGFPTIIVITAIAIIWSYLSGLFLY</sequence>
<accession>A0A0W1JBI0</accession>
<comment type="subcellular location">
    <subcellularLocation>
        <location evidence="1">Membrane</location>
        <topology evidence="1">Multi-pass membrane protein</topology>
    </subcellularLocation>
</comment>
<dbReference type="AlphaFoldDB" id="A0A0W1JBI0"/>
<feature type="transmembrane region" description="Helical" evidence="7">
    <location>
        <begin position="489"/>
        <end position="510"/>
    </location>
</feature>
<feature type="transmembrane region" description="Helical" evidence="7">
    <location>
        <begin position="399"/>
        <end position="422"/>
    </location>
</feature>
<evidence type="ECO:0000256" key="7">
    <source>
        <dbReference type="SAM" id="Phobius"/>
    </source>
</evidence>
<dbReference type="OrthoDB" id="5445144at2"/>
<feature type="transmembrane region" description="Helical" evidence="7">
    <location>
        <begin position="301"/>
        <end position="319"/>
    </location>
</feature>
<keyword evidence="3" id="KW-0813">Transport</keyword>
<evidence type="ECO:0000259" key="8">
    <source>
        <dbReference type="Pfam" id="PF03600"/>
    </source>
</evidence>
<feature type="transmembrane region" description="Helical" evidence="7">
    <location>
        <begin position="162"/>
        <end position="187"/>
    </location>
</feature>
<evidence type="ECO:0000256" key="6">
    <source>
        <dbReference type="ARBA" id="ARBA00023136"/>
    </source>
</evidence>
<feature type="transmembrane region" description="Helical" evidence="7">
    <location>
        <begin position="247"/>
        <end position="273"/>
    </location>
</feature>
<dbReference type="EMBL" id="LOCK01000094">
    <property type="protein sequence ID" value="KTE89191.1"/>
    <property type="molecule type" value="Genomic_DNA"/>
</dbReference>
<comment type="caution">
    <text evidence="9">The sequence shown here is derived from an EMBL/GenBank/DDBJ whole genome shotgun (WGS) entry which is preliminary data.</text>
</comment>
<dbReference type="PANTHER" id="PTHR10283:SF82">
    <property type="entry name" value="SOLUTE CARRIER FAMILY 13 MEMBER 2"/>
    <property type="match status" value="1"/>
</dbReference>
<dbReference type="GO" id="GO:0005886">
    <property type="term" value="C:plasma membrane"/>
    <property type="evidence" value="ECO:0007669"/>
    <property type="project" value="TreeGrafter"/>
</dbReference>
<feature type="transmembrane region" description="Helical" evidence="7">
    <location>
        <begin position="429"/>
        <end position="448"/>
    </location>
</feature>